<evidence type="ECO:0000259" key="4">
    <source>
        <dbReference type="PROSITE" id="PS51063"/>
    </source>
</evidence>
<dbReference type="GO" id="GO:0003677">
    <property type="term" value="F:DNA binding"/>
    <property type="evidence" value="ECO:0007669"/>
    <property type="project" value="UniProtKB-KW"/>
</dbReference>
<dbReference type="SUPFAM" id="SSF46785">
    <property type="entry name" value="Winged helix' DNA-binding domain"/>
    <property type="match status" value="1"/>
</dbReference>
<dbReference type="SUPFAM" id="SSF51206">
    <property type="entry name" value="cAMP-binding domain-like"/>
    <property type="match status" value="1"/>
</dbReference>
<dbReference type="AlphaFoldDB" id="A0AAP6JIB6"/>
<keyword evidence="3" id="KW-0804">Transcription</keyword>
<dbReference type="PANTHER" id="PTHR24567:SF75">
    <property type="entry name" value="FUMARATE AND NITRATE REDUCTION REGULATORY PROTEIN"/>
    <property type="match status" value="1"/>
</dbReference>
<dbReference type="InterPro" id="IPR036390">
    <property type="entry name" value="WH_DNA-bd_sf"/>
</dbReference>
<dbReference type="RefSeq" id="WP_346051267.1">
    <property type="nucleotide sequence ID" value="NZ_JAYGII010000012.1"/>
</dbReference>
<dbReference type="InterPro" id="IPR018490">
    <property type="entry name" value="cNMP-bd_dom_sf"/>
</dbReference>
<keyword evidence="1" id="KW-0805">Transcription regulation</keyword>
<dbReference type="GO" id="GO:0005829">
    <property type="term" value="C:cytosol"/>
    <property type="evidence" value="ECO:0007669"/>
    <property type="project" value="TreeGrafter"/>
</dbReference>
<dbReference type="PROSITE" id="PS51063">
    <property type="entry name" value="HTH_CRP_2"/>
    <property type="match status" value="1"/>
</dbReference>
<evidence type="ECO:0000313" key="6">
    <source>
        <dbReference type="Proteomes" id="UP001302316"/>
    </source>
</evidence>
<accession>A0AAP6JIB6</accession>
<name>A0AAP6JIB6_9GAMM</name>
<keyword evidence="2" id="KW-0238">DNA-binding</keyword>
<evidence type="ECO:0000256" key="2">
    <source>
        <dbReference type="ARBA" id="ARBA00023125"/>
    </source>
</evidence>
<dbReference type="EMBL" id="JAYGII010000012">
    <property type="protein sequence ID" value="MEA5445629.1"/>
    <property type="molecule type" value="Genomic_DNA"/>
</dbReference>
<protein>
    <submittedName>
        <fullName evidence="5">Helix-turn-helix domain-containing protein</fullName>
    </submittedName>
</protein>
<dbReference type="GO" id="GO:0003700">
    <property type="term" value="F:DNA-binding transcription factor activity"/>
    <property type="evidence" value="ECO:0007669"/>
    <property type="project" value="InterPro"/>
</dbReference>
<feature type="domain" description="HTH crp-type" evidence="4">
    <location>
        <begin position="140"/>
        <end position="213"/>
    </location>
</feature>
<gene>
    <name evidence="5" type="ORF">VCB98_07350</name>
</gene>
<proteinExistence type="predicted"/>
<evidence type="ECO:0000256" key="3">
    <source>
        <dbReference type="ARBA" id="ARBA00023163"/>
    </source>
</evidence>
<dbReference type="PRINTS" id="PR00034">
    <property type="entry name" value="HTHCRP"/>
</dbReference>
<dbReference type="Pfam" id="PF13545">
    <property type="entry name" value="HTH_Crp_2"/>
    <property type="match status" value="1"/>
</dbReference>
<dbReference type="InterPro" id="IPR050397">
    <property type="entry name" value="Env_Response_Regulators"/>
</dbReference>
<reference evidence="5 6" key="1">
    <citation type="submission" date="2023-12" db="EMBL/GenBank/DDBJ databases">
        <title>Whole-genome sequencing of halo(alkali)philic microorganisms from hypersaline lakes.</title>
        <authorList>
            <person name="Sorokin D.Y."/>
            <person name="Merkel A.Y."/>
            <person name="Messina E."/>
            <person name="Yakimov M."/>
        </authorList>
    </citation>
    <scope>NUCLEOTIDE SEQUENCE [LARGE SCALE GENOMIC DNA]</scope>
    <source>
        <strain evidence="5 6">AB-CW1</strain>
    </source>
</reference>
<organism evidence="5 6">
    <name type="scientific">Natronospira elongata</name>
    <dbReference type="NCBI Taxonomy" id="3110268"/>
    <lineage>
        <taxon>Bacteria</taxon>
        <taxon>Pseudomonadati</taxon>
        <taxon>Pseudomonadota</taxon>
        <taxon>Gammaproteobacteria</taxon>
        <taxon>Natronospirales</taxon>
        <taxon>Natronospiraceae</taxon>
        <taxon>Natronospira</taxon>
    </lineage>
</organism>
<dbReference type="Pfam" id="PF00027">
    <property type="entry name" value="cNMP_binding"/>
    <property type="match status" value="1"/>
</dbReference>
<dbReference type="InterPro" id="IPR018335">
    <property type="entry name" value="Tscrpt_reg_HTH_Crp-type_CS"/>
</dbReference>
<dbReference type="Gene3D" id="2.60.120.10">
    <property type="entry name" value="Jelly Rolls"/>
    <property type="match status" value="1"/>
</dbReference>
<keyword evidence="6" id="KW-1185">Reference proteome</keyword>
<dbReference type="SMART" id="SM00419">
    <property type="entry name" value="HTH_CRP"/>
    <property type="match status" value="1"/>
</dbReference>
<dbReference type="Proteomes" id="UP001302316">
    <property type="component" value="Unassembled WGS sequence"/>
</dbReference>
<dbReference type="InterPro" id="IPR014710">
    <property type="entry name" value="RmlC-like_jellyroll"/>
</dbReference>
<evidence type="ECO:0000256" key="1">
    <source>
        <dbReference type="ARBA" id="ARBA00023015"/>
    </source>
</evidence>
<comment type="caution">
    <text evidence="5">The sequence shown here is derived from an EMBL/GenBank/DDBJ whole genome shotgun (WGS) entry which is preliminary data.</text>
</comment>
<dbReference type="InterPro" id="IPR036388">
    <property type="entry name" value="WH-like_DNA-bd_sf"/>
</dbReference>
<dbReference type="FunFam" id="1.10.10.10:FF:000028">
    <property type="entry name" value="Fumarate/nitrate reduction transcriptional regulator Fnr"/>
    <property type="match status" value="1"/>
</dbReference>
<dbReference type="InterPro" id="IPR012318">
    <property type="entry name" value="HTH_CRP"/>
</dbReference>
<evidence type="ECO:0000313" key="5">
    <source>
        <dbReference type="EMBL" id="MEA5445629.1"/>
    </source>
</evidence>
<dbReference type="CDD" id="cd00038">
    <property type="entry name" value="CAP_ED"/>
    <property type="match status" value="1"/>
</dbReference>
<dbReference type="PROSITE" id="PS00042">
    <property type="entry name" value="HTH_CRP_1"/>
    <property type="match status" value="1"/>
</dbReference>
<dbReference type="Gene3D" id="1.10.10.10">
    <property type="entry name" value="Winged helix-like DNA-binding domain superfamily/Winged helix DNA-binding domain"/>
    <property type="match status" value="1"/>
</dbReference>
<dbReference type="PANTHER" id="PTHR24567">
    <property type="entry name" value="CRP FAMILY TRANSCRIPTIONAL REGULATORY PROTEIN"/>
    <property type="match status" value="1"/>
</dbReference>
<sequence length="232" mass="26174">MQATIENTGLFSSSLPTGLTAVDREELGETDSLSRLRILQRGQHLFRTGDRVDRVHRVVGGILKSYFIHEDGDEQVIGFHLPGDLIGCDSLADKLAAFSVVALDTSSIQRFAHDDQQQLTLSWMQEEILRLARLLHMERGGTDARLARFVLDFSDAQRHRGYSEREFHLPMGRRDLARYIGLAPETVSRIFSRLRVRGILAVENNHIQILDHDALEQVANNQAQQAVTHLAN</sequence>
<dbReference type="SMART" id="SM00100">
    <property type="entry name" value="cNMP"/>
    <property type="match status" value="1"/>
</dbReference>
<dbReference type="InterPro" id="IPR000595">
    <property type="entry name" value="cNMP-bd_dom"/>
</dbReference>